<evidence type="ECO:0000313" key="7">
    <source>
        <dbReference type="Proteomes" id="UP001434883"/>
    </source>
</evidence>
<evidence type="ECO:0000259" key="5">
    <source>
        <dbReference type="SMART" id="SM00210"/>
    </source>
</evidence>
<feature type="signal peptide" evidence="4">
    <location>
        <begin position="1"/>
        <end position="20"/>
    </location>
</feature>
<name>A0ABV0RFF1_9TELE</name>
<dbReference type="EMBL" id="JAHRIN010043432">
    <property type="protein sequence ID" value="MEQ2206874.1"/>
    <property type="molecule type" value="Genomic_DNA"/>
</dbReference>
<sequence length="336" mass="36630">MSRIQTWSLLLVLSAGSLEAWWFYNNPKPTTESPMETTTVNGTTPSAVLIKEGKEEGNLSQVGEEILKVATGIRKFVDDWDPTATAWTTSGGLTRRVEAATPNITDKTEESGVSLHQLIGDPPPDSITKVSGRVGEPAYRFTLAASSGQPARGHVPSPFYRDFTLIFNIKPSTPAASILFSITDSSQKLMYIGVKLSTVQSGHQKIQFFYTEPDSEASYEAASFNVPSLVNKWTLFALSVNDEQLRFYQECDTDPQVVRFERSPDPMDLDTGSGIFVGQAGGADPDKFEGEIAELKLVGDPQAFQHYCDYDGYPDEGSGDGGSGEADRKQKGNTVM</sequence>
<comment type="caution">
    <text evidence="6">The sequence shown here is derived from an EMBL/GenBank/DDBJ whole genome shotgun (WGS) entry which is preliminary data.</text>
</comment>
<feature type="region of interest" description="Disordered" evidence="3">
    <location>
        <begin position="308"/>
        <end position="336"/>
    </location>
</feature>
<evidence type="ECO:0000256" key="2">
    <source>
        <dbReference type="ARBA" id="ARBA00022737"/>
    </source>
</evidence>
<reference evidence="6 7" key="1">
    <citation type="submission" date="2021-06" db="EMBL/GenBank/DDBJ databases">
        <authorList>
            <person name="Palmer J.M."/>
        </authorList>
    </citation>
    <scope>NUCLEOTIDE SEQUENCE [LARGE SCALE GENOMIC DNA]</scope>
    <source>
        <strain evidence="6 7">XC_2019</strain>
        <tissue evidence="6">Muscle</tissue>
    </source>
</reference>
<dbReference type="InterPro" id="IPR013320">
    <property type="entry name" value="ConA-like_dom_sf"/>
</dbReference>
<dbReference type="SMART" id="SM00210">
    <property type="entry name" value="TSPN"/>
    <property type="match status" value="1"/>
</dbReference>
<accession>A0ABV0RFF1</accession>
<keyword evidence="2" id="KW-0677">Repeat</keyword>
<gene>
    <name evidence="6" type="ORF">XENOCAPTIV_004055</name>
</gene>
<dbReference type="Gene3D" id="2.60.120.200">
    <property type="match status" value="1"/>
</dbReference>
<evidence type="ECO:0000313" key="6">
    <source>
        <dbReference type="EMBL" id="MEQ2206874.1"/>
    </source>
</evidence>
<dbReference type="SUPFAM" id="SSF49899">
    <property type="entry name" value="Concanavalin A-like lectins/glucanases"/>
    <property type="match status" value="1"/>
</dbReference>
<dbReference type="InterPro" id="IPR048287">
    <property type="entry name" value="TSPN-like_N"/>
</dbReference>
<evidence type="ECO:0000256" key="4">
    <source>
        <dbReference type="SAM" id="SignalP"/>
    </source>
</evidence>
<feature type="domain" description="Thrombospondin-like N-terminal" evidence="5">
    <location>
        <begin position="112"/>
        <end position="301"/>
    </location>
</feature>
<organism evidence="6 7">
    <name type="scientific">Xenoophorus captivus</name>
    <dbReference type="NCBI Taxonomy" id="1517983"/>
    <lineage>
        <taxon>Eukaryota</taxon>
        <taxon>Metazoa</taxon>
        <taxon>Chordata</taxon>
        <taxon>Craniata</taxon>
        <taxon>Vertebrata</taxon>
        <taxon>Euteleostomi</taxon>
        <taxon>Actinopterygii</taxon>
        <taxon>Neopterygii</taxon>
        <taxon>Teleostei</taxon>
        <taxon>Neoteleostei</taxon>
        <taxon>Acanthomorphata</taxon>
        <taxon>Ovalentaria</taxon>
        <taxon>Atherinomorphae</taxon>
        <taxon>Cyprinodontiformes</taxon>
        <taxon>Goodeidae</taxon>
        <taxon>Xenoophorus</taxon>
    </lineage>
</organism>
<protein>
    <recommendedName>
        <fullName evidence="5">Thrombospondin-like N-terminal domain-containing protein</fullName>
    </recommendedName>
</protein>
<evidence type="ECO:0000256" key="3">
    <source>
        <dbReference type="SAM" id="MobiDB-lite"/>
    </source>
</evidence>
<evidence type="ECO:0000256" key="1">
    <source>
        <dbReference type="ARBA" id="ARBA00022729"/>
    </source>
</evidence>
<dbReference type="Proteomes" id="UP001434883">
    <property type="component" value="Unassembled WGS sequence"/>
</dbReference>
<keyword evidence="7" id="KW-1185">Reference proteome</keyword>
<feature type="non-terminal residue" evidence="6">
    <location>
        <position position="336"/>
    </location>
</feature>
<proteinExistence type="predicted"/>
<feature type="chain" id="PRO_5046710395" description="Thrombospondin-like N-terminal domain-containing protein" evidence="4">
    <location>
        <begin position="21"/>
        <end position="336"/>
    </location>
</feature>
<keyword evidence="1 4" id="KW-0732">Signal</keyword>